<dbReference type="AlphaFoldDB" id="A0A6N7EJ36"/>
<evidence type="ECO:0000256" key="1">
    <source>
        <dbReference type="SAM" id="MobiDB-lite"/>
    </source>
</evidence>
<reference evidence="2 3" key="1">
    <citation type="submission" date="2019-10" db="EMBL/GenBank/DDBJ databases">
        <title>Georgenia wutianyii sp. nov. and Georgenia yuyongxinii sp. nov. isolated from plateau pika (Ochotona curzoniae) in the Qinghai-Tibet plateau of China.</title>
        <authorList>
            <person name="Tian Z."/>
        </authorList>
    </citation>
    <scope>NUCLEOTIDE SEQUENCE [LARGE SCALE GENOMIC DNA]</scope>
    <source>
        <strain evidence="2 3">JCM 19765</strain>
    </source>
</reference>
<dbReference type="EMBL" id="WHPC01000067">
    <property type="protein sequence ID" value="MPV38179.1"/>
    <property type="molecule type" value="Genomic_DNA"/>
</dbReference>
<keyword evidence="3" id="KW-1185">Reference proteome</keyword>
<accession>A0A6N7EJ36</accession>
<proteinExistence type="predicted"/>
<feature type="compositionally biased region" description="Low complexity" evidence="1">
    <location>
        <begin position="30"/>
        <end position="45"/>
    </location>
</feature>
<dbReference type="InterPro" id="IPR024479">
    <property type="entry name" value="DUF3866"/>
</dbReference>
<evidence type="ECO:0000313" key="2">
    <source>
        <dbReference type="EMBL" id="MPV38179.1"/>
    </source>
</evidence>
<dbReference type="Pfam" id="PF12982">
    <property type="entry name" value="DUF3866"/>
    <property type="match status" value="1"/>
</dbReference>
<organism evidence="2 3">
    <name type="scientific">Georgenia subflava</name>
    <dbReference type="NCBI Taxonomy" id="1622177"/>
    <lineage>
        <taxon>Bacteria</taxon>
        <taxon>Bacillati</taxon>
        <taxon>Actinomycetota</taxon>
        <taxon>Actinomycetes</taxon>
        <taxon>Micrococcales</taxon>
        <taxon>Bogoriellaceae</taxon>
        <taxon>Georgenia</taxon>
    </lineage>
</organism>
<protein>
    <submittedName>
        <fullName evidence="2">DUF3866 family protein</fullName>
    </submittedName>
</protein>
<dbReference type="RefSeq" id="WP_152195356.1">
    <property type="nucleotide sequence ID" value="NZ_VUKD01000003.1"/>
</dbReference>
<name>A0A6N7EJ36_9MICO</name>
<sequence>MMIWRDGVVRGVRAAWDGAVELEVEITGPAPGAAGAPSPLSPGTAVSGPTPLSPGTAVRALAYPHLVGEPAVGDRVTLSAAALARGLGTGGYAMVVALPDALPPDPGAGPGHLVKARYTPLQTMVLGVDEQESAHHEVLREADDLGGMPVVVADLHSALPAVLAGIRSVDPELRVAYVMTDGGALPAWFSRSLAGLRDAHWLVGSVTVGQAFGGDLEAVNVHTGLLAARLVVGADAVVVAQGPGNLGTGTRWGFSGTACGEAVNAAATLGGAPVASLRVSGADPRERHRGVSHHSLTAYGRVALAPADVVVPRYDTGDALEASLPPGFGDRVAEQARALAAPAGIHRLVEVSTAGLGQALAGSPVRLSTMGRGLEQDPAAFLAAAAAGVHAARLAGRPVGNVPA</sequence>
<comment type="caution">
    <text evidence="2">The sequence shown here is derived from an EMBL/GenBank/DDBJ whole genome shotgun (WGS) entry which is preliminary data.</text>
</comment>
<dbReference type="Proteomes" id="UP000437709">
    <property type="component" value="Unassembled WGS sequence"/>
</dbReference>
<feature type="region of interest" description="Disordered" evidence="1">
    <location>
        <begin position="30"/>
        <end position="52"/>
    </location>
</feature>
<gene>
    <name evidence="2" type="ORF">GB881_14185</name>
</gene>
<evidence type="ECO:0000313" key="3">
    <source>
        <dbReference type="Proteomes" id="UP000437709"/>
    </source>
</evidence>